<dbReference type="Proteomes" id="UP001321492">
    <property type="component" value="Unassembled WGS sequence"/>
</dbReference>
<dbReference type="InterPro" id="IPR036249">
    <property type="entry name" value="Thioredoxin-like_sf"/>
</dbReference>
<accession>A0ABT7ACZ9</accession>
<reference evidence="2 3" key="1">
    <citation type="submission" date="2023-05" db="EMBL/GenBank/DDBJ databases">
        <title>Chelatococcus sp. nov., a moderately thermophilic bacterium isolated from hot spring microbial mat.</title>
        <authorList>
            <person name="Hu C.-J."/>
            <person name="Li W.-J."/>
        </authorList>
    </citation>
    <scope>NUCLEOTIDE SEQUENCE [LARGE SCALE GENOMIC DNA]</scope>
    <source>
        <strain evidence="2 3">SYSU G07232</strain>
    </source>
</reference>
<dbReference type="Gene3D" id="3.40.30.10">
    <property type="entry name" value="Glutaredoxin"/>
    <property type="match status" value="1"/>
</dbReference>
<keyword evidence="3" id="KW-1185">Reference proteome</keyword>
<comment type="caution">
    <text evidence="2">The sequence shown here is derived from an EMBL/GenBank/DDBJ whole genome shotgun (WGS) entry which is preliminary data.</text>
</comment>
<dbReference type="EMBL" id="JASJEV010000001">
    <property type="protein sequence ID" value="MDJ1156877.1"/>
    <property type="molecule type" value="Genomic_DNA"/>
</dbReference>
<name>A0ABT7ACZ9_9HYPH</name>
<feature type="domain" description="DSBA-like thioredoxin" evidence="1">
    <location>
        <begin position="13"/>
        <end position="212"/>
    </location>
</feature>
<protein>
    <submittedName>
        <fullName evidence="2">DsbA family oxidoreductase</fullName>
    </submittedName>
</protein>
<sequence length="230" mass="25084">MSNGLPSSELLAIDVVSDVVCPWCFIGKKRLGKALALRPDVLIELRWRPFQLDPTIPPEGMDRQDYLTRKFGSAARIAEMHAHIAETGAADGISFRFDAIRRAPNTLDAHRLIRWAHAEDVQDMVVDRLFAAYFLEGRDIGDHAVLRDIAEKTGLDGGRIAARLASSEDREAVQEEIATAVRLGVSGVPFYIFGRRYGISGAQSPAVLAAAIDRALAARAEPDAGDRPPA</sequence>
<dbReference type="SUPFAM" id="SSF52833">
    <property type="entry name" value="Thioredoxin-like"/>
    <property type="match status" value="1"/>
</dbReference>
<gene>
    <name evidence="2" type="ORF">QNA08_01275</name>
</gene>
<dbReference type="InterPro" id="IPR001853">
    <property type="entry name" value="DSBA-like_thioredoxin_dom"/>
</dbReference>
<organism evidence="2 3">
    <name type="scientific">Chelatococcus albus</name>
    <dbReference type="NCBI Taxonomy" id="3047466"/>
    <lineage>
        <taxon>Bacteria</taxon>
        <taxon>Pseudomonadati</taxon>
        <taxon>Pseudomonadota</taxon>
        <taxon>Alphaproteobacteria</taxon>
        <taxon>Hyphomicrobiales</taxon>
        <taxon>Chelatococcaceae</taxon>
        <taxon>Chelatococcus</taxon>
    </lineage>
</organism>
<dbReference type="RefSeq" id="WP_283738871.1">
    <property type="nucleotide sequence ID" value="NZ_JASJEV010000001.1"/>
</dbReference>
<dbReference type="Pfam" id="PF01323">
    <property type="entry name" value="DSBA"/>
    <property type="match status" value="1"/>
</dbReference>
<evidence type="ECO:0000259" key="1">
    <source>
        <dbReference type="Pfam" id="PF01323"/>
    </source>
</evidence>
<dbReference type="PANTHER" id="PTHR13887:SF41">
    <property type="entry name" value="THIOREDOXIN SUPERFAMILY PROTEIN"/>
    <property type="match status" value="1"/>
</dbReference>
<dbReference type="PANTHER" id="PTHR13887">
    <property type="entry name" value="GLUTATHIONE S-TRANSFERASE KAPPA"/>
    <property type="match status" value="1"/>
</dbReference>
<evidence type="ECO:0000313" key="2">
    <source>
        <dbReference type="EMBL" id="MDJ1156877.1"/>
    </source>
</evidence>
<evidence type="ECO:0000313" key="3">
    <source>
        <dbReference type="Proteomes" id="UP001321492"/>
    </source>
</evidence>
<proteinExistence type="predicted"/>
<dbReference type="CDD" id="cd03024">
    <property type="entry name" value="DsbA_FrnE"/>
    <property type="match status" value="1"/>
</dbReference>